<keyword evidence="5" id="KW-0862">Zinc</keyword>
<dbReference type="PANTHER" id="PTHR43690">
    <property type="entry name" value="NARDILYSIN"/>
    <property type="match status" value="1"/>
</dbReference>
<dbReference type="PANTHER" id="PTHR43690:SF18">
    <property type="entry name" value="INSULIN-DEGRADING ENZYME-RELATED"/>
    <property type="match status" value="1"/>
</dbReference>
<dbReference type="Pfam" id="PF00675">
    <property type="entry name" value="Peptidase_M16"/>
    <property type="match status" value="1"/>
</dbReference>
<dbReference type="SUPFAM" id="SSF63411">
    <property type="entry name" value="LuxS/MPP-like metallohydrolase"/>
    <property type="match status" value="1"/>
</dbReference>
<comment type="caution">
    <text evidence="8">The sequence shown here is derived from an EMBL/GenBank/DDBJ whole genome shotgun (WGS) entry which is preliminary data.</text>
</comment>
<evidence type="ECO:0000313" key="8">
    <source>
        <dbReference type="EMBL" id="KAJ2850282.1"/>
    </source>
</evidence>
<dbReference type="InterPro" id="IPR050626">
    <property type="entry name" value="Peptidase_M16"/>
</dbReference>
<dbReference type="Gene3D" id="3.30.830.10">
    <property type="entry name" value="Metalloenzyme, LuxS/M16 peptidase-like"/>
    <property type="match status" value="1"/>
</dbReference>
<evidence type="ECO:0000256" key="5">
    <source>
        <dbReference type="ARBA" id="ARBA00022833"/>
    </source>
</evidence>
<keyword evidence="4" id="KW-0378">Hydrolase</keyword>
<reference evidence="8" key="1">
    <citation type="submission" date="2022-07" db="EMBL/GenBank/DDBJ databases">
        <title>Phylogenomic reconstructions and comparative analyses of Kickxellomycotina fungi.</title>
        <authorList>
            <person name="Reynolds N.K."/>
            <person name="Stajich J.E."/>
            <person name="Barry K."/>
            <person name="Grigoriev I.V."/>
            <person name="Crous P."/>
            <person name="Smith M.E."/>
        </authorList>
    </citation>
    <scope>NUCLEOTIDE SEQUENCE</scope>
    <source>
        <strain evidence="8">NRRL 1566</strain>
    </source>
</reference>
<evidence type="ECO:0000256" key="1">
    <source>
        <dbReference type="ARBA" id="ARBA00007261"/>
    </source>
</evidence>
<dbReference type="EMBL" id="JANBUW010000037">
    <property type="protein sequence ID" value="KAJ2850282.1"/>
    <property type="molecule type" value="Genomic_DNA"/>
</dbReference>
<evidence type="ECO:0000256" key="6">
    <source>
        <dbReference type="ARBA" id="ARBA00023049"/>
    </source>
</evidence>
<evidence type="ECO:0000259" key="7">
    <source>
        <dbReference type="Pfam" id="PF00675"/>
    </source>
</evidence>
<keyword evidence="3" id="KW-0479">Metal-binding</keyword>
<proteinExistence type="inferred from homology"/>
<evidence type="ECO:0000256" key="2">
    <source>
        <dbReference type="ARBA" id="ARBA00022670"/>
    </source>
</evidence>
<name>A0A9W8M118_9FUNG</name>
<evidence type="ECO:0000313" key="9">
    <source>
        <dbReference type="Proteomes" id="UP001139887"/>
    </source>
</evidence>
<dbReference type="InterPro" id="IPR011249">
    <property type="entry name" value="Metalloenz_LuxS/M16"/>
</dbReference>
<gene>
    <name evidence="8" type="ORF">IWW36_002030</name>
</gene>
<dbReference type="GO" id="GO:0006508">
    <property type="term" value="P:proteolysis"/>
    <property type="evidence" value="ECO:0007669"/>
    <property type="project" value="UniProtKB-KW"/>
</dbReference>
<dbReference type="OrthoDB" id="952271at2759"/>
<dbReference type="AlphaFoldDB" id="A0A9W8M118"/>
<accession>A0A9W8M118</accession>
<feature type="domain" description="Peptidase M16 N-terminal" evidence="7">
    <location>
        <begin position="49"/>
        <end position="88"/>
    </location>
</feature>
<comment type="similarity">
    <text evidence="1">Belongs to the peptidase M16 family.</text>
</comment>
<dbReference type="Proteomes" id="UP001139887">
    <property type="component" value="Unassembled WGS sequence"/>
</dbReference>
<dbReference type="GO" id="GO:0046872">
    <property type="term" value="F:metal ion binding"/>
    <property type="evidence" value="ECO:0007669"/>
    <property type="project" value="UniProtKB-KW"/>
</dbReference>
<dbReference type="GO" id="GO:0008237">
    <property type="term" value="F:metallopeptidase activity"/>
    <property type="evidence" value="ECO:0007669"/>
    <property type="project" value="UniProtKB-KW"/>
</dbReference>
<evidence type="ECO:0000256" key="4">
    <source>
        <dbReference type="ARBA" id="ARBA00022801"/>
    </source>
</evidence>
<organism evidence="8 9">
    <name type="scientific">Coemansia brasiliensis</name>
    <dbReference type="NCBI Taxonomy" id="2650707"/>
    <lineage>
        <taxon>Eukaryota</taxon>
        <taxon>Fungi</taxon>
        <taxon>Fungi incertae sedis</taxon>
        <taxon>Zoopagomycota</taxon>
        <taxon>Kickxellomycotina</taxon>
        <taxon>Kickxellomycetes</taxon>
        <taxon>Kickxellales</taxon>
        <taxon>Kickxellaceae</taxon>
        <taxon>Coemansia</taxon>
    </lineage>
</organism>
<keyword evidence="2" id="KW-0645">Protease</keyword>
<evidence type="ECO:0000256" key="3">
    <source>
        <dbReference type="ARBA" id="ARBA00022723"/>
    </source>
</evidence>
<keyword evidence="6" id="KW-0482">Metalloprotease</keyword>
<keyword evidence="9" id="KW-1185">Reference proteome</keyword>
<dbReference type="InterPro" id="IPR011765">
    <property type="entry name" value="Pept_M16_N"/>
</dbReference>
<protein>
    <recommendedName>
        <fullName evidence="7">Peptidase M16 N-terminal domain-containing protein</fullName>
    </recommendedName>
</protein>
<sequence length="92" mass="10149">MASETSQFVKRSTAYSSSPYFEYAGVLMQSPNDLRQHKLIRLPNNMIILCTSDPDASKAAASLSVNVGSFVDPPELQGLAHFLEHLLLLLRV</sequence>